<dbReference type="EMBL" id="UYRS01000098">
    <property type="protein sequence ID" value="VDK21518.1"/>
    <property type="molecule type" value="Genomic_DNA"/>
</dbReference>
<keyword evidence="2" id="KW-1185">Reference proteome</keyword>
<protein>
    <submittedName>
        <fullName evidence="3">Nitrogen permease regulator 2</fullName>
    </submittedName>
</protein>
<dbReference type="OrthoDB" id="6229640at2759"/>
<name>A0A0R3VTU8_TAEAS</name>
<gene>
    <name evidence="1" type="ORF">TASK_LOCUS688</name>
</gene>
<reference evidence="3" key="1">
    <citation type="submission" date="2017-02" db="UniProtKB">
        <authorList>
            <consortium name="WormBaseParasite"/>
        </authorList>
    </citation>
    <scope>IDENTIFICATION</scope>
</reference>
<evidence type="ECO:0000313" key="1">
    <source>
        <dbReference type="EMBL" id="VDK21518.1"/>
    </source>
</evidence>
<dbReference type="WBParaSite" id="TASK_0000068701-mRNA-1">
    <property type="protein sequence ID" value="TASK_0000068701-mRNA-1"/>
    <property type="gene ID" value="TASK_0000068701"/>
</dbReference>
<evidence type="ECO:0000313" key="2">
    <source>
        <dbReference type="Proteomes" id="UP000282613"/>
    </source>
</evidence>
<evidence type="ECO:0000313" key="3">
    <source>
        <dbReference type="WBParaSite" id="TASK_0000068701-mRNA-1"/>
    </source>
</evidence>
<sequence>MMVSGGASSTRQGDNANVDAFLKGLLEGPSMNFDETFLRPVECGGIQIPLPLGAVFMILHRKHNEEMSCEPFYSFLQDGNFDSNISSNMEDADLSATIDCLTSPKLTLEECCNILDKYDAGALYRLLYHLMRHFCFKPFPISGRSCDYISSIDLFDDTDPVLRGHLKYWEKELIGYEFEQPESFQIPELDEECRKKVIRETINVWQWRHERIRAMNMLYNCLFYDQLLVEDTRVRHVLRFIMANLVELVHSYVRNAFKEESLPNDAMLHVAALMLHPVEMRRIICRIARTFGQVLFRLEIEWLTNKVRQYPYRQDRVTWAWERAISDTQAHILKNILCINHPNFWNPRKEVKDKMIHDNKECNQAACGCKFFENPALP</sequence>
<dbReference type="Proteomes" id="UP000282613">
    <property type="component" value="Unassembled WGS sequence"/>
</dbReference>
<organism evidence="3">
    <name type="scientific">Taenia asiatica</name>
    <name type="common">Asian tapeworm</name>
    <dbReference type="NCBI Taxonomy" id="60517"/>
    <lineage>
        <taxon>Eukaryota</taxon>
        <taxon>Metazoa</taxon>
        <taxon>Spiralia</taxon>
        <taxon>Lophotrochozoa</taxon>
        <taxon>Platyhelminthes</taxon>
        <taxon>Cestoda</taxon>
        <taxon>Eucestoda</taxon>
        <taxon>Cyclophyllidea</taxon>
        <taxon>Taeniidae</taxon>
        <taxon>Taenia</taxon>
    </lineage>
</organism>
<reference evidence="1 2" key="2">
    <citation type="submission" date="2018-11" db="EMBL/GenBank/DDBJ databases">
        <authorList>
            <consortium name="Pathogen Informatics"/>
        </authorList>
    </citation>
    <scope>NUCLEOTIDE SEQUENCE [LARGE SCALE GENOMIC DNA]</scope>
</reference>
<dbReference type="AlphaFoldDB" id="A0A0R3VTU8"/>
<proteinExistence type="predicted"/>
<accession>A0A0R3VTU8</accession>